<gene>
    <name evidence="1" type="ORF">RQP53_16660</name>
</gene>
<evidence type="ECO:0000313" key="1">
    <source>
        <dbReference type="EMBL" id="MDT9000910.1"/>
    </source>
</evidence>
<organism evidence="1 2">
    <name type="scientific">Roseateles aquae</name>
    <dbReference type="NCBI Taxonomy" id="3077235"/>
    <lineage>
        <taxon>Bacteria</taxon>
        <taxon>Pseudomonadati</taxon>
        <taxon>Pseudomonadota</taxon>
        <taxon>Betaproteobacteria</taxon>
        <taxon>Burkholderiales</taxon>
        <taxon>Sphaerotilaceae</taxon>
        <taxon>Roseateles</taxon>
    </lineage>
</organism>
<protein>
    <recommendedName>
        <fullName evidence="3">Lysozyme inhibitor LprI N-terminal domain-containing protein</fullName>
    </recommendedName>
</protein>
<reference evidence="1" key="1">
    <citation type="submission" date="2023-09" db="EMBL/GenBank/DDBJ databases">
        <title>Paucibacter sp. APW11 Genome sequencing and assembly.</title>
        <authorList>
            <person name="Kim I."/>
        </authorList>
    </citation>
    <scope>NUCLEOTIDE SEQUENCE</scope>
    <source>
        <strain evidence="1">APW11</strain>
    </source>
</reference>
<sequence>MLTCALTGLLGACAAAPPKSLPASEQLWSRIETEIGDARCESDSQCRSAAVGDKPCGGPERYLAWSTLRSNETRLNQLLAEHRALRHAENLKSEMMSNCQFNADPGARCIAQRCTLLPPGLGRAPGRAD</sequence>
<comment type="caution">
    <text evidence="1">The sequence shown here is derived from an EMBL/GenBank/DDBJ whole genome shotgun (WGS) entry which is preliminary data.</text>
</comment>
<proteinExistence type="predicted"/>
<evidence type="ECO:0000313" key="2">
    <source>
        <dbReference type="Proteomes" id="UP001246372"/>
    </source>
</evidence>
<dbReference type="EMBL" id="JAVXZY010000007">
    <property type="protein sequence ID" value="MDT9000910.1"/>
    <property type="molecule type" value="Genomic_DNA"/>
</dbReference>
<evidence type="ECO:0008006" key="3">
    <source>
        <dbReference type="Google" id="ProtNLM"/>
    </source>
</evidence>
<dbReference type="Proteomes" id="UP001246372">
    <property type="component" value="Unassembled WGS sequence"/>
</dbReference>
<accession>A0ABU3PE96</accession>
<keyword evidence="2" id="KW-1185">Reference proteome</keyword>
<name>A0ABU3PE96_9BURK</name>
<dbReference type="RefSeq" id="WP_315651797.1">
    <property type="nucleotide sequence ID" value="NZ_JAVXZY010000007.1"/>
</dbReference>